<accession>A0A0A2E7N8</accession>
<evidence type="ECO:0008006" key="4">
    <source>
        <dbReference type="Google" id="ProtNLM"/>
    </source>
</evidence>
<keyword evidence="3" id="KW-1185">Reference proteome</keyword>
<evidence type="ECO:0000256" key="1">
    <source>
        <dbReference type="SAM" id="Phobius"/>
    </source>
</evidence>
<dbReference type="STRING" id="28115.HQ47_09565"/>
<dbReference type="EMBL" id="JRFA01000028">
    <property type="protein sequence ID" value="KGN72474.1"/>
    <property type="molecule type" value="Genomic_DNA"/>
</dbReference>
<comment type="caution">
    <text evidence="2">The sequence shown here is derived from an EMBL/GenBank/DDBJ whole genome shotgun (WGS) entry which is preliminary data.</text>
</comment>
<feature type="transmembrane region" description="Helical" evidence="1">
    <location>
        <begin position="40"/>
        <end position="69"/>
    </location>
</feature>
<gene>
    <name evidence="2" type="ORF">HQ47_09565</name>
</gene>
<protein>
    <recommendedName>
        <fullName evidence="4">Holin-X, holin superfamily III</fullName>
    </recommendedName>
</protein>
<reference evidence="2 3" key="1">
    <citation type="submission" date="2014-09" db="EMBL/GenBank/DDBJ databases">
        <title>Draft Genome Sequence of Porphyromonas macacae COT-192_OH2859.</title>
        <authorList>
            <person name="Wallis C."/>
            <person name="Deusch O."/>
            <person name="O'Flynn C."/>
            <person name="Davis I."/>
            <person name="Horsfall A."/>
            <person name="Kirkwood N."/>
            <person name="Harris S."/>
            <person name="Eisen J.A."/>
            <person name="Coil D.A."/>
            <person name="Darling A.E."/>
            <person name="Jospin G."/>
            <person name="Alexiev A."/>
        </authorList>
    </citation>
    <scope>NUCLEOTIDE SEQUENCE [LARGE SCALE GENOMIC DNA]</scope>
    <source>
        <strain evidence="3">COT-192 OH2859</strain>
    </source>
</reference>
<proteinExistence type="predicted"/>
<feature type="transmembrane region" description="Helical" evidence="1">
    <location>
        <begin position="75"/>
        <end position="95"/>
    </location>
</feature>
<sequence>MQIDDNHFKSLKNEAGNYLKAQIERFYYAMGIRVSRAFGYIGHFLLVVVFAAVAFLFLNIALSFAVGSWLKSTPAMGFLIVGGFYFLLLMIWLFVKPKNSDLLKSKVASFFLNLADDVRREMEADIPEKIKKKELPADEDKEQASFNK</sequence>
<dbReference type="AlphaFoldDB" id="A0A0A2E7N8"/>
<evidence type="ECO:0000313" key="3">
    <source>
        <dbReference type="Proteomes" id="UP000030103"/>
    </source>
</evidence>
<keyword evidence="1" id="KW-0472">Membrane</keyword>
<name>A0A0A2E7N8_9PORP</name>
<keyword evidence="1" id="KW-1133">Transmembrane helix</keyword>
<dbReference type="OrthoDB" id="1144182at2"/>
<dbReference type="RefSeq" id="WP_036875064.1">
    <property type="nucleotide sequence ID" value="NZ_JRFA01000028.1"/>
</dbReference>
<keyword evidence="1" id="KW-0812">Transmembrane</keyword>
<dbReference type="Proteomes" id="UP000030103">
    <property type="component" value="Unassembled WGS sequence"/>
</dbReference>
<evidence type="ECO:0000313" key="2">
    <source>
        <dbReference type="EMBL" id="KGN72474.1"/>
    </source>
</evidence>
<organism evidence="2 3">
    <name type="scientific">Porphyromonas macacae</name>
    <dbReference type="NCBI Taxonomy" id="28115"/>
    <lineage>
        <taxon>Bacteria</taxon>
        <taxon>Pseudomonadati</taxon>
        <taxon>Bacteroidota</taxon>
        <taxon>Bacteroidia</taxon>
        <taxon>Bacteroidales</taxon>
        <taxon>Porphyromonadaceae</taxon>
        <taxon>Porphyromonas</taxon>
    </lineage>
</organism>